<dbReference type="SMART" id="SM00100">
    <property type="entry name" value="cNMP"/>
    <property type="match status" value="1"/>
</dbReference>
<evidence type="ECO:0000259" key="1">
    <source>
        <dbReference type="PROSITE" id="PS50042"/>
    </source>
</evidence>
<dbReference type="Gene3D" id="2.60.120.10">
    <property type="entry name" value="Jelly Rolls"/>
    <property type="match status" value="1"/>
</dbReference>
<sequence>MAPTDRVIIDRRMYGPEETILKEGEKGYHFYIVESGMVEVFKIDTDGKPMVLGRVGPGGIFGEMAIIDDSPRMASVKAVQGTTVKVFPRDYLDQRLTKADPVVRAILKVFVGHIRFLSDLQLKQGFNIPQPAVKVSNDSEPS</sequence>
<evidence type="ECO:0000313" key="2">
    <source>
        <dbReference type="EMBL" id="MFD2261915.1"/>
    </source>
</evidence>
<dbReference type="PANTHER" id="PTHR24567:SF74">
    <property type="entry name" value="HTH-TYPE TRANSCRIPTIONAL REGULATOR ARCR"/>
    <property type="match status" value="1"/>
</dbReference>
<comment type="caution">
    <text evidence="2">The sequence shown here is derived from an EMBL/GenBank/DDBJ whole genome shotgun (WGS) entry which is preliminary data.</text>
</comment>
<dbReference type="InterPro" id="IPR014710">
    <property type="entry name" value="RmlC-like_jellyroll"/>
</dbReference>
<feature type="domain" description="Cyclic nucleotide-binding" evidence="1">
    <location>
        <begin position="9"/>
        <end position="113"/>
    </location>
</feature>
<dbReference type="PANTHER" id="PTHR24567">
    <property type="entry name" value="CRP FAMILY TRANSCRIPTIONAL REGULATORY PROTEIN"/>
    <property type="match status" value="1"/>
</dbReference>
<protein>
    <submittedName>
        <fullName evidence="2">Crp/Fnr family transcriptional regulator</fullName>
    </submittedName>
</protein>
<dbReference type="SUPFAM" id="SSF51206">
    <property type="entry name" value="cAMP-binding domain-like"/>
    <property type="match status" value="1"/>
</dbReference>
<dbReference type="PRINTS" id="PR00103">
    <property type="entry name" value="CAMPKINASE"/>
</dbReference>
<dbReference type="CDD" id="cd00038">
    <property type="entry name" value="CAP_ED"/>
    <property type="match status" value="1"/>
</dbReference>
<dbReference type="InterPro" id="IPR018490">
    <property type="entry name" value="cNMP-bd_dom_sf"/>
</dbReference>
<dbReference type="PROSITE" id="PS50042">
    <property type="entry name" value="CNMP_BINDING_3"/>
    <property type="match status" value="1"/>
</dbReference>
<dbReference type="Pfam" id="PF00027">
    <property type="entry name" value="cNMP_binding"/>
    <property type="match status" value="1"/>
</dbReference>
<dbReference type="EMBL" id="JBHUIP010000003">
    <property type="protein sequence ID" value="MFD2261915.1"/>
    <property type="molecule type" value="Genomic_DNA"/>
</dbReference>
<dbReference type="InterPro" id="IPR000595">
    <property type="entry name" value="cNMP-bd_dom"/>
</dbReference>
<dbReference type="RefSeq" id="WP_379874829.1">
    <property type="nucleotide sequence ID" value="NZ_JBHUIP010000003.1"/>
</dbReference>
<reference evidence="3" key="1">
    <citation type="journal article" date="2019" name="Int. J. Syst. Evol. Microbiol.">
        <title>The Global Catalogue of Microorganisms (GCM) 10K type strain sequencing project: providing services to taxonomists for standard genome sequencing and annotation.</title>
        <authorList>
            <consortium name="The Broad Institute Genomics Platform"/>
            <consortium name="The Broad Institute Genome Sequencing Center for Infectious Disease"/>
            <person name="Wu L."/>
            <person name="Ma J."/>
        </authorList>
    </citation>
    <scope>NUCLEOTIDE SEQUENCE [LARGE SCALE GENOMIC DNA]</scope>
    <source>
        <strain evidence="3">CGMCC 1.19062</strain>
    </source>
</reference>
<evidence type="ECO:0000313" key="3">
    <source>
        <dbReference type="Proteomes" id="UP001597295"/>
    </source>
</evidence>
<dbReference type="InterPro" id="IPR050397">
    <property type="entry name" value="Env_Response_Regulators"/>
</dbReference>
<keyword evidence="3" id="KW-1185">Reference proteome</keyword>
<accession>A0ABW5DMZ8</accession>
<name>A0ABW5DMZ8_9PROT</name>
<gene>
    <name evidence="2" type="ORF">ACFSM5_03385</name>
</gene>
<proteinExistence type="predicted"/>
<organism evidence="2 3">
    <name type="scientific">Lacibacterium aquatile</name>
    <dbReference type="NCBI Taxonomy" id="1168082"/>
    <lineage>
        <taxon>Bacteria</taxon>
        <taxon>Pseudomonadati</taxon>
        <taxon>Pseudomonadota</taxon>
        <taxon>Alphaproteobacteria</taxon>
        <taxon>Rhodospirillales</taxon>
        <taxon>Rhodospirillaceae</taxon>
    </lineage>
</organism>
<dbReference type="Proteomes" id="UP001597295">
    <property type="component" value="Unassembled WGS sequence"/>
</dbReference>